<reference evidence="1" key="1">
    <citation type="submission" date="2022-12" db="EMBL/GenBank/DDBJ databases">
        <title>Genome Sequence of Lasiodiplodia mahajangana.</title>
        <authorList>
            <person name="Buettner E."/>
        </authorList>
    </citation>
    <scope>NUCLEOTIDE SEQUENCE</scope>
    <source>
        <strain evidence="1">VT137</strain>
    </source>
</reference>
<sequence length="1710" mass="194878">MSNSTQVQAEHSDGGPTTTDVVALPDLSLAQVAFARVLDMLKQFGLYERSPKFFVIYAHENDELKIQAHKSVVTDYISWFKEIFFDVDSDKSPHGYRMRHSVAHPGASFDIVQNQICLLPQSWHKENVDCVLVFYSELLAHYMEDERRCKVNDEQTYMGAVFSACDKYRSEHPPRWEEVRGAVAEARKKYSSKMDGKFHHVLTELALLKFRHSIPGPQDTIPVLLFEHKEQREWKPKFLGMEDTRLRVSLKAGEKHRTFFKILKRFETLEPERPLIEELERCYQKCEDLLIGRTPQLAEYKTQIEVEISQALRHLNDSKHLRKIERPVNKRTIRDTLNLHSMINYASAKRISGEQLPENLDDIVLSVDGSKKPNNKPGDDPKGLEQESKTKLERRIVLIHNLFDEITVEDETRVKKKIRPKRILIHGKPGVGKSTLSRRIMYEYSWHPNPQVKFDLVVLIPVRKLGQFADLADLLFDEYFRGTAKGRELSNHLQKLLLNDIGDSTILLILDGLDEALQWSPEKRSLLEKLMSRSMLIITSRFYETNTTPSIDLTLEALGLRMESIEAYVRNTKILPEDASKHILDLISKSPFIKEMVQVPLHLDILCYSWDELRRQAEPFMATQSTEELDTLPITALYQAVVHALWRKDIPGLGKLDNGEALTHEIVEAINDPARLERVVSAESTLLEEICVSLMKSDEESGEFEFDIGAVNKVIGSLESSGTRLPLSLERNLYKLSFLHADHQGRRRSFSFIHLTFQEFFAAKGLVKDQERLKDYIRRYKYNRRFERVWRFVAGLLQTKNDINQLYTFFAIIQAEPRDLLGPAHQRLIMSCLSEATPSMETTLFSTLRTGLETQLEDWLVFECQFTGGSALAMEGDCPSRVLDNALRRQSDVRVKLLKSIATRPRISPSTIARVVELLKLDFSQIDLIYASFRVLEHQSQELFPDTLDVVAECFTSGHILLKYLAIKLLQKQPCLPARILEKLIAARPVRSTMGQLYATDFSQALRGQPTFPQDILTSLVNMLKHKETAEMAMCIFLGQSDLPLKTLAALLEMLRKREVMYLGVPKIFGVQSTLHGDIWEDLVTMLRSEKANGDRSIAVEILKNRFTLPPYILEILFSMLQNDRDRNAAVEILKKQSTLPLDRLKALVAMLQNHSSRETAVKILQHKRNLPLDILADLMAMLRGCVAREAALKILRFQSALPRDSLKALVTMLQNSISRDAAVEILQGQSTLPPDILADLITILRDNTRNETVVALEHPDLPPDVSAASVVDHNTRAAVARVVEDRLDLPPGTLPDLAAIFQDTDAKEVAAKAVYSQMEQAMQQGRKATLTVLAILDQILIPKASHQKPLDISIIELQVPRSKQNVLKDSVELLKDEHTRKLGVCFLKSCKVFPKKIYEDIAAMLEDKNRGIRRGAAEAIEGHRILPLFILAPLAALFGEPETQPAATAAFKHQLILPRELKIPEMLPEAKSVADEAIEGKAFILAEEMEVLAESLLHTTCDIRICRVESMSSESFGSQSTISPKILRRAAKMLKSSHHLLRDAAAILLRCQPTFPKEIHKEIMEGLEDEVSNSRWLVSKLLSDRSVLPIRKLVYDVRNVNGLGFLLRWALEGPTNGEWALPEGVNDKQNMQYLYSAWLHESLKGNMAWYVDGDVSYIETSGQRITIRLSSHIYQFLDTIRQIQIELGVPFDETFWDTRFKIETHSRIW</sequence>
<gene>
    <name evidence="1" type="ORF">O1611_g2309</name>
</gene>
<dbReference type="EMBL" id="JAPUUL010000313">
    <property type="protein sequence ID" value="KAJ8131322.1"/>
    <property type="molecule type" value="Genomic_DNA"/>
</dbReference>
<name>A0ACC2JVM6_9PEZI</name>
<evidence type="ECO:0000313" key="1">
    <source>
        <dbReference type="EMBL" id="KAJ8131322.1"/>
    </source>
</evidence>
<dbReference type="Proteomes" id="UP001153332">
    <property type="component" value="Unassembled WGS sequence"/>
</dbReference>
<comment type="caution">
    <text evidence="1">The sequence shown here is derived from an EMBL/GenBank/DDBJ whole genome shotgun (WGS) entry which is preliminary data.</text>
</comment>
<protein>
    <submittedName>
        <fullName evidence="1">Uncharacterized protein</fullName>
    </submittedName>
</protein>
<keyword evidence="2" id="KW-1185">Reference proteome</keyword>
<organism evidence="1 2">
    <name type="scientific">Lasiodiplodia mahajangana</name>
    <dbReference type="NCBI Taxonomy" id="1108764"/>
    <lineage>
        <taxon>Eukaryota</taxon>
        <taxon>Fungi</taxon>
        <taxon>Dikarya</taxon>
        <taxon>Ascomycota</taxon>
        <taxon>Pezizomycotina</taxon>
        <taxon>Dothideomycetes</taxon>
        <taxon>Dothideomycetes incertae sedis</taxon>
        <taxon>Botryosphaeriales</taxon>
        <taxon>Botryosphaeriaceae</taxon>
        <taxon>Lasiodiplodia</taxon>
    </lineage>
</organism>
<proteinExistence type="predicted"/>
<accession>A0ACC2JVM6</accession>
<evidence type="ECO:0000313" key="2">
    <source>
        <dbReference type="Proteomes" id="UP001153332"/>
    </source>
</evidence>